<feature type="transmembrane region" description="Helical" evidence="1">
    <location>
        <begin position="246"/>
        <end position="270"/>
    </location>
</feature>
<reference evidence="2" key="1">
    <citation type="submission" date="2017-05" db="UniProtKB">
        <authorList>
            <consortium name="EnsemblMetazoa"/>
        </authorList>
    </citation>
    <scope>IDENTIFICATION</scope>
</reference>
<evidence type="ECO:0000313" key="2">
    <source>
        <dbReference type="EnsemblMetazoa" id="Aqu2.1.01852_001"/>
    </source>
</evidence>
<keyword evidence="1" id="KW-0472">Membrane</keyword>
<name>A0A1X7SIH5_AMPQE</name>
<evidence type="ECO:0000256" key="1">
    <source>
        <dbReference type="SAM" id="Phobius"/>
    </source>
</evidence>
<keyword evidence="1" id="KW-1133">Transmembrane helix</keyword>
<proteinExistence type="predicted"/>
<sequence>MSGDLLAVSQPELTSSVVRIYSTSTNGIRFVSSQNISIGPSTVNLNDSVDDQLILVYPVTDGYCVNSTNSINASFIKEKALEAQRSQRIPDKRQFLYPEVNFKCNGSVFKWIFGGKRINQEPLEHIELQIWRKIGNTYTKIGSSLVNANTMIDTNLYEFIPQTPLQFQEGDIFGIYQGDKFLYDQKYSGPKNSRINDTLNSSPQMINIGELEHNGNDFPLVTVEISNMPTISAQSNNKVLITNTPLTVLLILAGVLNVALLIAITAYYITRKKKRRTNSRTVPNNDSLSNLRVSENFATSNPLYDNPNGANESILPVPYPRIPLPPIPNDDLDVIVEQYKQSNEGIHAAGLVATAVSPTVSDYN</sequence>
<keyword evidence="1" id="KW-0812">Transmembrane</keyword>
<organism evidence="2">
    <name type="scientific">Amphimedon queenslandica</name>
    <name type="common">Sponge</name>
    <dbReference type="NCBI Taxonomy" id="400682"/>
    <lineage>
        <taxon>Eukaryota</taxon>
        <taxon>Metazoa</taxon>
        <taxon>Porifera</taxon>
        <taxon>Demospongiae</taxon>
        <taxon>Heteroscleromorpha</taxon>
        <taxon>Haplosclerida</taxon>
        <taxon>Niphatidae</taxon>
        <taxon>Amphimedon</taxon>
    </lineage>
</organism>
<protein>
    <submittedName>
        <fullName evidence="2">Uncharacterized protein</fullName>
    </submittedName>
</protein>
<dbReference type="AlphaFoldDB" id="A0A1X7SIH5"/>
<dbReference type="EnsemblMetazoa" id="Aqu2.1.01852_001">
    <property type="protein sequence ID" value="Aqu2.1.01852_001"/>
    <property type="gene ID" value="Aqu2.1.01852"/>
</dbReference>
<accession>A0A1X7SIH5</accession>
<dbReference type="InParanoid" id="A0A1X7SIH5"/>